<evidence type="ECO:0000259" key="2">
    <source>
        <dbReference type="Pfam" id="PF07596"/>
    </source>
</evidence>
<dbReference type="SUPFAM" id="SSF54523">
    <property type="entry name" value="Pili subunits"/>
    <property type="match status" value="1"/>
</dbReference>
<keyword evidence="1" id="KW-1133">Transmembrane helix</keyword>
<feature type="domain" description="DUF1559" evidence="2">
    <location>
        <begin position="73"/>
        <end position="180"/>
    </location>
</feature>
<dbReference type="RefSeq" id="WP_252854217.1">
    <property type="nucleotide sequence ID" value="NZ_JAMXLR010000065.1"/>
</dbReference>
<comment type="caution">
    <text evidence="3">The sequence shown here is derived from an EMBL/GenBank/DDBJ whole genome shotgun (WGS) entry which is preliminary data.</text>
</comment>
<organism evidence="3 4">
    <name type="scientific">Aeoliella straminimaris</name>
    <dbReference type="NCBI Taxonomy" id="2954799"/>
    <lineage>
        <taxon>Bacteria</taxon>
        <taxon>Pseudomonadati</taxon>
        <taxon>Planctomycetota</taxon>
        <taxon>Planctomycetia</taxon>
        <taxon>Pirellulales</taxon>
        <taxon>Lacipirellulaceae</taxon>
        <taxon>Aeoliella</taxon>
    </lineage>
</organism>
<protein>
    <submittedName>
        <fullName evidence="3">DUF1559 domain-containing protein</fullName>
    </submittedName>
</protein>
<dbReference type="PANTHER" id="PTHR30093:SF2">
    <property type="entry name" value="TYPE II SECRETION SYSTEM PROTEIN H"/>
    <property type="match status" value="1"/>
</dbReference>
<accession>A0A9X2JI34</accession>
<proteinExistence type="predicted"/>
<dbReference type="AlphaFoldDB" id="A0A9X2JI34"/>
<dbReference type="InterPro" id="IPR011453">
    <property type="entry name" value="DUF1559"/>
</dbReference>
<dbReference type="Proteomes" id="UP001155241">
    <property type="component" value="Unassembled WGS sequence"/>
</dbReference>
<dbReference type="EMBL" id="JAMXLR010000065">
    <property type="protein sequence ID" value="MCO6046107.1"/>
    <property type="molecule type" value="Genomic_DNA"/>
</dbReference>
<keyword evidence="4" id="KW-1185">Reference proteome</keyword>
<keyword evidence="1" id="KW-0472">Membrane</keyword>
<dbReference type="InterPro" id="IPR045584">
    <property type="entry name" value="Pilin-like"/>
</dbReference>
<evidence type="ECO:0000313" key="4">
    <source>
        <dbReference type="Proteomes" id="UP001155241"/>
    </source>
</evidence>
<reference evidence="3" key="1">
    <citation type="submission" date="2022-06" db="EMBL/GenBank/DDBJ databases">
        <title>Aeoliella straminimaris, a novel planctomycete from sediments.</title>
        <authorList>
            <person name="Vitorino I.R."/>
            <person name="Lage O.M."/>
        </authorList>
    </citation>
    <scope>NUCLEOTIDE SEQUENCE</scope>
    <source>
        <strain evidence="3">ICT_H6.2</strain>
    </source>
</reference>
<sequence>MTFRISNLLYLFALVAASLAIFGAGGLLLVWGILVFWVITLAKPSSGYASIAVAGLILGVIILLLMPAVEIGRSGARQAQCMNNLKQQALSIINFHQSLHRLPNTAVQLGDTDSMHSWRMRIVPFVESNHLYDSYHFDEAWNGPKNRQVVGTLPIPFYECPSHSHPTKSNYFAVTGAETVWGDGERRSFDDVSDELANTILLMEAAGRGIHWAEPKDLTFDEAVELLTTPLPTGDHDGHRVEHGYFYKPSYVRNVAMCDGSVHSLRVPIPREAAVALLTASSGENIDPEWLERQSSAELDYGRVWVFSLFVVLAILPGVPKVRPWVWPQITNSTTRAEASPLGPSSSSPD</sequence>
<evidence type="ECO:0000313" key="3">
    <source>
        <dbReference type="EMBL" id="MCO6046107.1"/>
    </source>
</evidence>
<dbReference type="Pfam" id="PF07596">
    <property type="entry name" value="SBP_bac_10"/>
    <property type="match status" value="1"/>
</dbReference>
<feature type="transmembrane region" description="Helical" evidence="1">
    <location>
        <begin position="48"/>
        <end position="69"/>
    </location>
</feature>
<feature type="transmembrane region" description="Helical" evidence="1">
    <location>
        <begin position="9"/>
        <end position="42"/>
    </location>
</feature>
<keyword evidence="1" id="KW-0812">Transmembrane</keyword>
<name>A0A9X2JI34_9BACT</name>
<gene>
    <name evidence="3" type="ORF">NG895_19580</name>
</gene>
<dbReference type="PANTHER" id="PTHR30093">
    <property type="entry name" value="GENERAL SECRETION PATHWAY PROTEIN G"/>
    <property type="match status" value="1"/>
</dbReference>
<evidence type="ECO:0000256" key="1">
    <source>
        <dbReference type="SAM" id="Phobius"/>
    </source>
</evidence>